<accession>A0A8X6KSC9</accession>
<dbReference type="EMBL" id="BMAO01022503">
    <property type="protein sequence ID" value="GFQ82306.1"/>
    <property type="molecule type" value="Genomic_DNA"/>
</dbReference>
<keyword evidence="2" id="KW-1185">Reference proteome</keyword>
<dbReference type="Proteomes" id="UP000887116">
    <property type="component" value="Unassembled WGS sequence"/>
</dbReference>
<proteinExistence type="predicted"/>
<evidence type="ECO:0000313" key="2">
    <source>
        <dbReference type="Proteomes" id="UP000887116"/>
    </source>
</evidence>
<gene>
    <name evidence="1" type="ORF">TNCT_565171</name>
</gene>
<sequence length="159" mass="18595">MTVMFSGRAKDRGIRNTKCKQTKYPLNTKMSYIKLTIIHNMYRRLFFIIRNDCHFSGRAKDRGIRNPKCKQTKYPLNTKMSYIKRDNYFTEDVFFFITPVLKMLHEEKEAVCAFQFAKTAEVITESPDPSSTNSSLGNSKILQKKHVILNHLQRTDDSS</sequence>
<organism evidence="1 2">
    <name type="scientific">Trichonephila clavata</name>
    <name type="common">Joro spider</name>
    <name type="synonym">Nephila clavata</name>
    <dbReference type="NCBI Taxonomy" id="2740835"/>
    <lineage>
        <taxon>Eukaryota</taxon>
        <taxon>Metazoa</taxon>
        <taxon>Ecdysozoa</taxon>
        <taxon>Arthropoda</taxon>
        <taxon>Chelicerata</taxon>
        <taxon>Arachnida</taxon>
        <taxon>Araneae</taxon>
        <taxon>Araneomorphae</taxon>
        <taxon>Entelegynae</taxon>
        <taxon>Araneoidea</taxon>
        <taxon>Nephilidae</taxon>
        <taxon>Trichonephila</taxon>
    </lineage>
</organism>
<evidence type="ECO:0000313" key="1">
    <source>
        <dbReference type="EMBL" id="GFQ82306.1"/>
    </source>
</evidence>
<dbReference type="AlphaFoldDB" id="A0A8X6KSC9"/>
<protein>
    <submittedName>
        <fullName evidence="1">Uncharacterized protein</fullName>
    </submittedName>
</protein>
<comment type="caution">
    <text evidence="1">The sequence shown here is derived from an EMBL/GenBank/DDBJ whole genome shotgun (WGS) entry which is preliminary data.</text>
</comment>
<reference evidence="1" key="1">
    <citation type="submission" date="2020-07" db="EMBL/GenBank/DDBJ databases">
        <title>Multicomponent nature underlies the extraordinary mechanical properties of spider dragline silk.</title>
        <authorList>
            <person name="Kono N."/>
            <person name="Nakamura H."/>
            <person name="Mori M."/>
            <person name="Yoshida Y."/>
            <person name="Ohtoshi R."/>
            <person name="Malay A.D."/>
            <person name="Moran D.A.P."/>
            <person name="Tomita M."/>
            <person name="Numata K."/>
            <person name="Arakawa K."/>
        </authorList>
    </citation>
    <scope>NUCLEOTIDE SEQUENCE</scope>
</reference>
<name>A0A8X6KSC9_TRICU</name>